<dbReference type="AlphaFoldDB" id="A0A5E4G6Y1"/>
<evidence type="ECO:0000256" key="1">
    <source>
        <dbReference type="ARBA" id="ARBA00004141"/>
    </source>
</evidence>
<keyword evidence="2" id="KW-0813">Transport</keyword>
<feature type="transmembrane region" description="Helical" evidence="9">
    <location>
        <begin position="568"/>
        <end position="590"/>
    </location>
</feature>
<evidence type="ECO:0000313" key="12">
    <source>
        <dbReference type="Proteomes" id="UP000327085"/>
    </source>
</evidence>
<organism evidence="11 12">
    <name type="scientific">Prunus dulcis</name>
    <name type="common">Almond</name>
    <name type="synonym">Amygdalus dulcis</name>
    <dbReference type="NCBI Taxonomy" id="3755"/>
    <lineage>
        <taxon>Eukaryota</taxon>
        <taxon>Viridiplantae</taxon>
        <taxon>Streptophyta</taxon>
        <taxon>Embryophyta</taxon>
        <taxon>Tracheophyta</taxon>
        <taxon>Spermatophyta</taxon>
        <taxon>Magnoliopsida</taxon>
        <taxon>eudicotyledons</taxon>
        <taxon>Gunneridae</taxon>
        <taxon>Pentapetalae</taxon>
        <taxon>rosids</taxon>
        <taxon>fabids</taxon>
        <taxon>Rosales</taxon>
        <taxon>Rosaceae</taxon>
        <taxon>Amygdaloideae</taxon>
        <taxon>Amygdaleae</taxon>
        <taxon>Prunus</taxon>
    </lineage>
</organism>
<dbReference type="PROSITE" id="PS00211">
    <property type="entry name" value="ABC_TRANSPORTER_1"/>
    <property type="match status" value="1"/>
</dbReference>
<dbReference type="InterPro" id="IPR050352">
    <property type="entry name" value="ABCG_transporters"/>
</dbReference>
<evidence type="ECO:0000256" key="2">
    <source>
        <dbReference type="ARBA" id="ARBA00022448"/>
    </source>
</evidence>
<dbReference type="GO" id="GO:0016887">
    <property type="term" value="F:ATP hydrolysis activity"/>
    <property type="evidence" value="ECO:0007669"/>
    <property type="project" value="InterPro"/>
</dbReference>
<dbReference type="OMA" id="WWKQFWL"/>
<evidence type="ECO:0000256" key="4">
    <source>
        <dbReference type="ARBA" id="ARBA00022741"/>
    </source>
</evidence>
<dbReference type="EMBL" id="CABIKO010000390">
    <property type="protein sequence ID" value="VVA35484.1"/>
    <property type="molecule type" value="Genomic_DNA"/>
</dbReference>
<feature type="transmembrane region" description="Helical" evidence="9">
    <location>
        <begin position="602"/>
        <end position="623"/>
    </location>
</feature>
<dbReference type="InterPro" id="IPR017871">
    <property type="entry name" value="ABC_transporter-like_CS"/>
</dbReference>
<keyword evidence="7 9" id="KW-0472">Membrane</keyword>
<dbReference type="SMART" id="SM00382">
    <property type="entry name" value="AAA"/>
    <property type="match status" value="1"/>
</dbReference>
<dbReference type="PANTHER" id="PTHR48041">
    <property type="entry name" value="ABC TRANSPORTER G FAMILY MEMBER 28"/>
    <property type="match status" value="1"/>
</dbReference>
<dbReference type="GO" id="GO:0016020">
    <property type="term" value="C:membrane"/>
    <property type="evidence" value="ECO:0007669"/>
    <property type="project" value="UniProtKB-SubCell"/>
</dbReference>
<dbReference type="InterPro" id="IPR003439">
    <property type="entry name" value="ABC_transporter-like_ATP-bd"/>
</dbReference>
<reference evidence="12" key="1">
    <citation type="journal article" date="2020" name="Plant J.">
        <title>Transposons played a major role in the diversification between the closely related almond and peach genomes: results from the almond genome sequence.</title>
        <authorList>
            <person name="Alioto T."/>
            <person name="Alexiou K.G."/>
            <person name="Bardil A."/>
            <person name="Barteri F."/>
            <person name="Castanera R."/>
            <person name="Cruz F."/>
            <person name="Dhingra A."/>
            <person name="Duval H."/>
            <person name="Fernandez I Marti A."/>
            <person name="Frias L."/>
            <person name="Galan B."/>
            <person name="Garcia J.L."/>
            <person name="Howad W."/>
            <person name="Gomez-Garrido J."/>
            <person name="Gut M."/>
            <person name="Julca I."/>
            <person name="Morata J."/>
            <person name="Puigdomenech P."/>
            <person name="Ribeca P."/>
            <person name="Rubio Cabetas M.J."/>
            <person name="Vlasova A."/>
            <person name="Wirthensohn M."/>
            <person name="Garcia-Mas J."/>
            <person name="Gabaldon T."/>
            <person name="Casacuberta J.M."/>
            <person name="Arus P."/>
        </authorList>
    </citation>
    <scope>NUCLEOTIDE SEQUENCE [LARGE SCALE GENOMIC DNA]</scope>
    <source>
        <strain evidence="12">cv. Texas</strain>
    </source>
</reference>
<feature type="compositionally biased region" description="Polar residues" evidence="8">
    <location>
        <begin position="774"/>
        <end position="790"/>
    </location>
</feature>
<dbReference type="Gene3D" id="3.40.50.300">
    <property type="entry name" value="P-loop containing nucleotide triphosphate hydrolases"/>
    <property type="match status" value="1"/>
</dbReference>
<dbReference type="Proteomes" id="UP000327085">
    <property type="component" value="Chromosome 1"/>
</dbReference>
<evidence type="ECO:0000259" key="10">
    <source>
        <dbReference type="PROSITE" id="PS50893"/>
    </source>
</evidence>
<dbReference type="InterPro" id="IPR027417">
    <property type="entry name" value="P-loop_NTPase"/>
</dbReference>
<name>A0A5E4G6Y1_PRUDU</name>
<dbReference type="InterPro" id="IPR013525">
    <property type="entry name" value="ABC2_TM"/>
</dbReference>
<evidence type="ECO:0000256" key="6">
    <source>
        <dbReference type="ARBA" id="ARBA00022989"/>
    </source>
</evidence>
<sequence>MLGRLYESSIPLILKRDTCRSCGTYSLKTASLHSYSELSLYCKLLASSELSSQASSSPPVAKEKKLVVIAEMVQLGGKKVGQMVLGFGGSGVGRALAAVAAALLLRLLSGPGPALSPETEAGDDDNDATDDKGETPISGKLVPVTIQWRNINCSLSDKSSTSIRFLLKNVSGEAKPGRLLAIMGPSGSGKTTLLNVLAGQLTASPRLHLSGLLEVNGNSSPNKAYKFAYVRQEDLFFSQLTVRETLSLAAELQLPEISSAEARLEYVNSLLFKLGLVSCADTNVGDAKVRGVSGGEKKRLSLACELIASPSVIFADEPTTGLDAFQAEKVMETLRQLAQDGHTVICSIHQPRGSVYSKFDDIVLLTEGALVYAGPAHDEPLAYFSKFGYHCPAHENPAEFLADLISIDYSSAESVYSSQKRVDALVESFSQQSSLVLYATPITRREVFNNRTKFSKKSRVQKKGGWWMQFRLLLRRAWMQASRDGSTNKVRARMSIASAIIFGSVFWRMGRSQTSIQDRMGLLQVAAINTAMAALTKTVGVFPKERAIVNREHAKGSYTLGPYLLSKLLAEIPVGAAFPLMFGAILYPMARLHPALSRFGKFCGIVTVESFAASAMGLTVGAMVPTTEAAMAVGPSLMTVFIVFGGYYVNAENTPIIFRWIPHISLIRWAFQGLCINEFRGLQFDHQHSYDIQNGEQALERISFGGSHIRDTMIAQSRILLFLYCTTYLLLQKNKPKYQQLEAAPLDEIQPAVQLEPLNTEQDEQNQPKEPPVTLNQVELNQPLESSSPIDQAPEFVLEGAK</sequence>
<keyword evidence="3 9" id="KW-0812">Transmembrane</keyword>
<dbReference type="GO" id="GO:0005524">
    <property type="term" value="F:ATP binding"/>
    <property type="evidence" value="ECO:0007669"/>
    <property type="project" value="UniProtKB-KW"/>
</dbReference>
<evidence type="ECO:0000256" key="9">
    <source>
        <dbReference type="SAM" id="Phobius"/>
    </source>
</evidence>
<gene>
    <name evidence="11" type="ORF">ALMOND_2B012449</name>
</gene>
<dbReference type="FunCoup" id="A0A5E4G6Y1">
    <property type="interactions" value="352"/>
</dbReference>
<evidence type="ECO:0000256" key="7">
    <source>
        <dbReference type="ARBA" id="ARBA00023136"/>
    </source>
</evidence>
<evidence type="ECO:0000256" key="8">
    <source>
        <dbReference type="SAM" id="MobiDB-lite"/>
    </source>
</evidence>
<keyword evidence="5" id="KW-0067">ATP-binding</keyword>
<dbReference type="Pfam" id="PF00005">
    <property type="entry name" value="ABC_tran"/>
    <property type="match status" value="1"/>
</dbReference>
<dbReference type="InterPro" id="IPR003593">
    <property type="entry name" value="AAA+_ATPase"/>
</dbReference>
<dbReference type="PROSITE" id="PS50893">
    <property type="entry name" value="ABC_TRANSPORTER_2"/>
    <property type="match status" value="1"/>
</dbReference>
<evidence type="ECO:0000256" key="5">
    <source>
        <dbReference type="ARBA" id="ARBA00022840"/>
    </source>
</evidence>
<comment type="subcellular location">
    <subcellularLocation>
        <location evidence="1">Membrane</location>
        <topology evidence="1">Multi-pass membrane protein</topology>
    </subcellularLocation>
</comment>
<dbReference type="Pfam" id="PF01061">
    <property type="entry name" value="ABC2_membrane"/>
    <property type="match status" value="1"/>
</dbReference>
<evidence type="ECO:0000256" key="3">
    <source>
        <dbReference type="ARBA" id="ARBA00022692"/>
    </source>
</evidence>
<dbReference type="InterPro" id="IPR043926">
    <property type="entry name" value="ABCG_dom"/>
</dbReference>
<proteinExistence type="predicted"/>
<dbReference type="SUPFAM" id="SSF52540">
    <property type="entry name" value="P-loop containing nucleoside triphosphate hydrolases"/>
    <property type="match status" value="1"/>
</dbReference>
<feature type="region of interest" description="Disordered" evidence="8">
    <location>
        <begin position="114"/>
        <end position="136"/>
    </location>
</feature>
<feature type="domain" description="ABC transporter" evidence="10">
    <location>
        <begin position="146"/>
        <end position="392"/>
    </location>
</feature>
<dbReference type="GO" id="GO:0140359">
    <property type="term" value="F:ABC-type transporter activity"/>
    <property type="evidence" value="ECO:0007669"/>
    <property type="project" value="InterPro"/>
</dbReference>
<dbReference type="Gramene" id="VVA35484">
    <property type="protein sequence ID" value="VVA35484"/>
    <property type="gene ID" value="Prudul26B012449"/>
</dbReference>
<dbReference type="Pfam" id="PF19055">
    <property type="entry name" value="ABC2_membrane_7"/>
    <property type="match status" value="1"/>
</dbReference>
<dbReference type="PANTHER" id="PTHR48041:SF41">
    <property type="entry name" value="ABC TRANSPORTER G FAMILY"/>
    <property type="match status" value="1"/>
</dbReference>
<dbReference type="FunFam" id="3.40.50.300:FF:000903">
    <property type="entry name" value="ABC transporter G family member 7"/>
    <property type="match status" value="1"/>
</dbReference>
<accession>A0A5E4G6Y1</accession>
<dbReference type="CDD" id="cd03213">
    <property type="entry name" value="ABCG_EPDR"/>
    <property type="match status" value="1"/>
</dbReference>
<feature type="transmembrane region" description="Helical" evidence="9">
    <location>
        <begin position="629"/>
        <end position="649"/>
    </location>
</feature>
<keyword evidence="4" id="KW-0547">Nucleotide-binding</keyword>
<keyword evidence="6 9" id="KW-1133">Transmembrane helix</keyword>
<protein>
    <submittedName>
        <fullName evidence="11">PREDICTED: ABC</fullName>
    </submittedName>
</protein>
<feature type="region of interest" description="Disordered" evidence="8">
    <location>
        <begin position="755"/>
        <end position="802"/>
    </location>
</feature>
<dbReference type="InParanoid" id="A0A5E4G6Y1"/>
<evidence type="ECO:0000313" key="11">
    <source>
        <dbReference type="EMBL" id="VVA35484.1"/>
    </source>
</evidence>